<sequence length="469" mass="57489">MIDCFYNDFLLVLQNLLKTKRSNALYDFIEEESKLSDKNISRTIKEFLRNTRLIILKHISILQNNEIDNNIKENIEKENNIKEKDIKTKESTDKINSYLYKNMKTYFTDEISYKGDNKRILKKLKTYHRIIHFIESLENNKSLSKYLNMNYNTKELELLIKRDLITKIKTEIKEEVQSRNKTLLENIIHKKINNDNSAIKIKEENKNELIYFFIIKKDIKNILKYKDDFIKLIYIIVNRIKIDKNEFNRILKNIAKQCTTYKTSLKYYYYTTKNHKYFNYILKKNDNLKVYKFIKENFILTTKMKYILLRFIIKNKNYKEIYKYIKKYKIIDMRLVTEEIIEYFIKHIKIKGIKEMVMDSCHSEFTEIQSEINEKKNHKNNYEYFKEFITTMKKIRNKKKINFEIEFYMNYLKDKYKYIEEMVKYSIKLNNIPGVKILDVIYRLENRGHDVSELKMYSYRLLKEKNRKK</sequence>
<dbReference type="InParanoid" id="S7W9Y2"/>
<organism evidence="1 2">
    <name type="scientific">Spraguea lophii (strain 42_110)</name>
    <name type="common">Microsporidian parasite</name>
    <dbReference type="NCBI Taxonomy" id="1358809"/>
    <lineage>
        <taxon>Eukaryota</taxon>
        <taxon>Fungi</taxon>
        <taxon>Fungi incertae sedis</taxon>
        <taxon>Microsporidia</taxon>
        <taxon>Spragueidae</taxon>
        <taxon>Spraguea</taxon>
    </lineage>
</organism>
<reference evidence="2" key="1">
    <citation type="journal article" date="2013" name="PLoS Genet.">
        <title>The genome of Spraguea lophii and the basis of host-microsporidian interactions.</title>
        <authorList>
            <person name="Campbell S.E."/>
            <person name="Williams T.A."/>
            <person name="Yousuf A."/>
            <person name="Soanes D.M."/>
            <person name="Paszkiewicz K.H."/>
            <person name="Williams B.A.P."/>
        </authorList>
    </citation>
    <scope>NUCLEOTIDE SEQUENCE [LARGE SCALE GENOMIC DNA]</scope>
    <source>
        <strain evidence="2">42_110</strain>
    </source>
</reference>
<gene>
    <name evidence="1" type="ORF">SLOPH_1088</name>
</gene>
<comment type="caution">
    <text evidence="1">The sequence shown here is derived from an EMBL/GenBank/DDBJ whole genome shotgun (WGS) entry which is preliminary data.</text>
</comment>
<dbReference type="Proteomes" id="UP000014978">
    <property type="component" value="Unassembled WGS sequence"/>
</dbReference>
<evidence type="ECO:0000313" key="1">
    <source>
        <dbReference type="EMBL" id="EPR78582.1"/>
    </source>
</evidence>
<dbReference type="EMBL" id="ATCN01000694">
    <property type="protein sequence ID" value="EPR78582.1"/>
    <property type="molecule type" value="Genomic_DNA"/>
</dbReference>
<protein>
    <submittedName>
        <fullName evidence="1">Uncharacterized protein</fullName>
    </submittedName>
</protein>
<dbReference type="HOGENOM" id="CLU_582875_0_0_1"/>
<dbReference type="AlphaFoldDB" id="S7W9Y2"/>
<evidence type="ECO:0000313" key="2">
    <source>
        <dbReference type="Proteomes" id="UP000014978"/>
    </source>
</evidence>
<keyword evidence="2" id="KW-1185">Reference proteome</keyword>
<dbReference type="VEuPathDB" id="MicrosporidiaDB:SLOPH_1088"/>
<accession>S7W9Y2</accession>
<name>S7W9Y2_SPRLO</name>
<proteinExistence type="predicted"/>